<keyword evidence="3" id="KW-1185">Reference proteome</keyword>
<name>A0A7W8XAZ1_9HYPH</name>
<feature type="signal peptide" evidence="1">
    <location>
        <begin position="1"/>
        <end position="16"/>
    </location>
</feature>
<dbReference type="AlphaFoldDB" id="A0A7W8XAZ1"/>
<protein>
    <submittedName>
        <fullName evidence="2">Uncharacterized protein</fullName>
    </submittedName>
</protein>
<dbReference type="EMBL" id="JACHBK010000008">
    <property type="protein sequence ID" value="MBB5537213.1"/>
    <property type="molecule type" value="Genomic_DNA"/>
</dbReference>
<organism evidence="2 3">
    <name type="scientific">Rhizobium giardinii</name>
    <dbReference type="NCBI Taxonomy" id="56731"/>
    <lineage>
        <taxon>Bacteria</taxon>
        <taxon>Pseudomonadati</taxon>
        <taxon>Pseudomonadota</taxon>
        <taxon>Alphaproteobacteria</taxon>
        <taxon>Hyphomicrobiales</taxon>
        <taxon>Rhizobiaceae</taxon>
        <taxon>Rhizobium/Agrobacterium group</taxon>
        <taxon>Rhizobium</taxon>
    </lineage>
</organism>
<comment type="caution">
    <text evidence="2">The sequence shown here is derived from an EMBL/GenBank/DDBJ whole genome shotgun (WGS) entry which is preliminary data.</text>
</comment>
<accession>A0A7W8XAZ1</accession>
<feature type="chain" id="PRO_5030718844" evidence="1">
    <location>
        <begin position="17"/>
        <end position="117"/>
    </location>
</feature>
<keyword evidence="1" id="KW-0732">Signal</keyword>
<sequence>MLMMAIVAIAPAVSQAADLVVDTQPSAKQCIDLNDTSLRTGQDIAFLKEEVVARMDRAIAVSEDPRWISSTRPVFVWASETKVACGKAYGYLQSNWRDEDYISKCDCFHAKMLGFMN</sequence>
<evidence type="ECO:0000313" key="2">
    <source>
        <dbReference type="EMBL" id="MBB5537213.1"/>
    </source>
</evidence>
<proteinExistence type="predicted"/>
<gene>
    <name evidence="2" type="ORF">GGD55_003928</name>
</gene>
<reference evidence="2 3" key="1">
    <citation type="submission" date="2020-08" db="EMBL/GenBank/DDBJ databases">
        <title>Genomic Encyclopedia of Type Strains, Phase IV (KMG-V): Genome sequencing to study the core and pangenomes of soil and plant-associated prokaryotes.</title>
        <authorList>
            <person name="Whitman W."/>
        </authorList>
    </citation>
    <scope>NUCLEOTIDE SEQUENCE [LARGE SCALE GENOMIC DNA]</scope>
    <source>
        <strain evidence="2 3">SEMIA 4084</strain>
    </source>
</reference>
<evidence type="ECO:0000313" key="3">
    <source>
        <dbReference type="Proteomes" id="UP000585507"/>
    </source>
</evidence>
<dbReference type="Proteomes" id="UP000585507">
    <property type="component" value="Unassembled WGS sequence"/>
</dbReference>
<evidence type="ECO:0000256" key="1">
    <source>
        <dbReference type="SAM" id="SignalP"/>
    </source>
</evidence>